<name>A0ACC3BY61_PYRYE</name>
<comment type="caution">
    <text evidence="1">The sequence shown here is derived from an EMBL/GenBank/DDBJ whole genome shotgun (WGS) entry which is preliminary data.</text>
</comment>
<evidence type="ECO:0000313" key="1">
    <source>
        <dbReference type="EMBL" id="KAK1862847.1"/>
    </source>
</evidence>
<protein>
    <submittedName>
        <fullName evidence="1">Uncharacterized protein</fullName>
    </submittedName>
</protein>
<gene>
    <name evidence="1" type="ORF">I4F81_005414</name>
</gene>
<evidence type="ECO:0000313" key="2">
    <source>
        <dbReference type="Proteomes" id="UP000798662"/>
    </source>
</evidence>
<dbReference type="Proteomes" id="UP000798662">
    <property type="component" value="Chromosome 2"/>
</dbReference>
<accession>A0ACC3BY61</accession>
<proteinExistence type="predicted"/>
<sequence length="635" mass="62308">MPTASPRAPSRCRRTARHLPLPPPDLTVGMARRQRAVVAFLVGAVAAGASLCDGACASATPASSPPPQGAYATRAATRTTVPAITRTAAPVVKLTATPAAVPTATPPAAAPTAAPVAAPTATSSATPTAAASAAPVATPPSGACPPGPTPLPHLGTTAPPPGARWGACRGADFPADYPPCNRGLECHSRRRSPAPPRCVALTNGPCGRLGEVCDSFSGNTRFVYPLVCADDSGGAQCDVSGVCPSGAGTCTAIRVGDRCNTSDGREACGDSALDLECVPRPAGAPPPAGVAWAASTPLVGPDGAPAADGVCALTMAVGSACTPQRPVYMFGGCERFPGQSDVRLGCVRGRCVPRAADFGPAPRRGDECDAHGGACADGTTCWAPPPLWGSTALGLCADLAGAAGDACDGAVGDGSPAPSSRLCDTAKGLVCRSGRCVVATTPAGAACDAEVGCAGGPTALTCAYPPSEPVLVERNPARLCLRVVPPGGGCNGTRVACGGGTTCSPGGTCEASGGGAAACGDGEPPCRPGLTCGPAGRCGPPPGRPVDGRPCALDAHCAAAGGSGGTVGEAYFCHPAPRDRGLPGWVRWNGEACAVRRGEGEACGRAGVTDYCATPGNYCVGDPAGEGGKACRRID</sequence>
<dbReference type="EMBL" id="CM020619">
    <property type="protein sequence ID" value="KAK1862847.1"/>
    <property type="molecule type" value="Genomic_DNA"/>
</dbReference>
<organism evidence="1 2">
    <name type="scientific">Pyropia yezoensis</name>
    <name type="common">Susabi-nori</name>
    <name type="synonym">Porphyra yezoensis</name>
    <dbReference type="NCBI Taxonomy" id="2788"/>
    <lineage>
        <taxon>Eukaryota</taxon>
        <taxon>Rhodophyta</taxon>
        <taxon>Bangiophyceae</taxon>
        <taxon>Bangiales</taxon>
        <taxon>Bangiaceae</taxon>
        <taxon>Pyropia</taxon>
    </lineage>
</organism>
<reference evidence="1" key="1">
    <citation type="submission" date="2019-11" db="EMBL/GenBank/DDBJ databases">
        <title>Nori genome reveals adaptations in red seaweeds to the harsh intertidal environment.</title>
        <authorList>
            <person name="Wang D."/>
            <person name="Mao Y."/>
        </authorList>
    </citation>
    <scope>NUCLEOTIDE SEQUENCE</scope>
    <source>
        <tissue evidence="1">Gametophyte</tissue>
    </source>
</reference>
<keyword evidence="2" id="KW-1185">Reference proteome</keyword>